<sequence length="142" mass="15912">LHWTLRKSTQAARKVPKNANELCRAMMAQITFAINFYRIHPDMIVNADQTGISLFPTGKYTYELKGAKDVSIVGHDEKRQTTVVVASSMSGNMLPFQSVWGGKTAESLPAEEAPRHAEADKLGFTYGHGDTRHWSFRETTKQ</sequence>
<accession>A0A5C3NML7</accession>
<dbReference type="AlphaFoldDB" id="A0A5C3NML7"/>
<organism evidence="1 2">
    <name type="scientific">Polyporus arcularius HHB13444</name>
    <dbReference type="NCBI Taxonomy" id="1314778"/>
    <lineage>
        <taxon>Eukaryota</taxon>
        <taxon>Fungi</taxon>
        <taxon>Dikarya</taxon>
        <taxon>Basidiomycota</taxon>
        <taxon>Agaricomycotina</taxon>
        <taxon>Agaricomycetes</taxon>
        <taxon>Polyporales</taxon>
        <taxon>Polyporaceae</taxon>
        <taxon>Polyporus</taxon>
    </lineage>
</organism>
<feature type="non-terminal residue" evidence="1">
    <location>
        <position position="142"/>
    </location>
</feature>
<protein>
    <recommendedName>
        <fullName evidence="3">DDE-1 domain-containing protein</fullName>
    </recommendedName>
</protein>
<evidence type="ECO:0008006" key="3">
    <source>
        <dbReference type="Google" id="ProtNLM"/>
    </source>
</evidence>
<gene>
    <name evidence="1" type="ORF">K466DRAFT_441015</name>
</gene>
<dbReference type="EMBL" id="ML212683">
    <property type="protein sequence ID" value="TFK78242.1"/>
    <property type="molecule type" value="Genomic_DNA"/>
</dbReference>
<keyword evidence="2" id="KW-1185">Reference proteome</keyword>
<proteinExistence type="predicted"/>
<reference evidence="1 2" key="1">
    <citation type="journal article" date="2019" name="Nat. Ecol. Evol.">
        <title>Megaphylogeny resolves global patterns of mushroom evolution.</title>
        <authorList>
            <person name="Varga T."/>
            <person name="Krizsan K."/>
            <person name="Foldi C."/>
            <person name="Dima B."/>
            <person name="Sanchez-Garcia M."/>
            <person name="Sanchez-Ramirez S."/>
            <person name="Szollosi G.J."/>
            <person name="Szarkandi J.G."/>
            <person name="Papp V."/>
            <person name="Albert L."/>
            <person name="Andreopoulos W."/>
            <person name="Angelini C."/>
            <person name="Antonin V."/>
            <person name="Barry K.W."/>
            <person name="Bougher N.L."/>
            <person name="Buchanan P."/>
            <person name="Buyck B."/>
            <person name="Bense V."/>
            <person name="Catcheside P."/>
            <person name="Chovatia M."/>
            <person name="Cooper J."/>
            <person name="Damon W."/>
            <person name="Desjardin D."/>
            <person name="Finy P."/>
            <person name="Geml J."/>
            <person name="Haridas S."/>
            <person name="Hughes K."/>
            <person name="Justo A."/>
            <person name="Karasinski D."/>
            <person name="Kautmanova I."/>
            <person name="Kiss B."/>
            <person name="Kocsube S."/>
            <person name="Kotiranta H."/>
            <person name="LaButti K.M."/>
            <person name="Lechner B.E."/>
            <person name="Liimatainen K."/>
            <person name="Lipzen A."/>
            <person name="Lukacs Z."/>
            <person name="Mihaltcheva S."/>
            <person name="Morgado L.N."/>
            <person name="Niskanen T."/>
            <person name="Noordeloos M.E."/>
            <person name="Ohm R.A."/>
            <person name="Ortiz-Santana B."/>
            <person name="Ovrebo C."/>
            <person name="Racz N."/>
            <person name="Riley R."/>
            <person name="Savchenko A."/>
            <person name="Shiryaev A."/>
            <person name="Soop K."/>
            <person name="Spirin V."/>
            <person name="Szebenyi C."/>
            <person name="Tomsovsky M."/>
            <person name="Tulloss R.E."/>
            <person name="Uehling J."/>
            <person name="Grigoriev I.V."/>
            <person name="Vagvolgyi C."/>
            <person name="Papp T."/>
            <person name="Martin F.M."/>
            <person name="Miettinen O."/>
            <person name="Hibbett D.S."/>
            <person name="Nagy L.G."/>
        </authorList>
    </citation>
    <scope>NUCLEOTIDE SEQUENCE [LARGE SCALE GENOMIC DNA]</scope>
    <source>
        <strain evidence="1 2">HHB13444</strain>
    </source>
</reference>
<evidence type="ECO:0000313" key="1">
    <source>
        <dbReference type="EMBL" id="TFK78242.1"/>
    </source>
</evidence>
<dbReference type="Proteomes" id="UP000308197">
    <property type="component" value="Unassembled WGS sequence"/>
</dbReference>
<evidence type="ECO:0000313" key="2">
    <source>
        <dbReference type="Proteomes" id="UP000308197"/>
    </source>
</evidence>
<name>A0A5C3NML7_9APHY</name>
<dbReference type="InParanoid" id="A0A5C3NML7"/>
<feature type="non-terminal residue" evidence="1">
    <location>
        <position position="1"/>
    </location>
</feature>